<proteinExistence type="predicted"/>
<dbReference type="EnsemblMetazoa" id="CLYHEMT023303.1">
    <property type="protein sequence ID" value="CLYHEMP023303.1"/>
    <property type="gene ID" value="CLYHEMG023303"/>
</dbReference>
<name>A0A7M6DQT8_9CNID</name>
<keyword evidence="2" id="KW-1133">Transmembrane helix</keyword>
<evidence type="ECO:0000256" key="2">
    <source>
        <dbReference type="SAM" id="Phobius"/>
    </source>
</evidence>
<feature type="transmembrane region" description="Helical" evidence="2">
    <location>
        <begin position="88"/>
        <end position="109"/>
    </location>
</feature>
<evidence type="ECO:0000313" key="3">
    <source>
        <dbReference type="EnsemblMetazoa" id="CLYHEMP023303.1"/>
    </source>
</evidence>
<feature type="compositionally biased region" description="Basic and acidic residues" evidence="1">
    <location>
        <begin position="181"/>
        <end position="192"/>
    </location>
</feature>
<keyword evidence="2" id="KW-0812">Transmembrane</keyword>
<dbReference type="GeneID" id="136805512"/>
<reference evidence="3" key="1">
    <citation type="submission" date="2021-01" db="UniProtKB">
        <authorList>
            <consortium name="EnsemblMetazoa"/>
        </authorList>
    </citation>
    <scope>IDENTIFICATION</scope>
</reference>
<keyword evidence="2" id="KW-0472">Membrane</keyword>
<protein>
    <submittedName>
        <fullName evidence="3">Uncharacterized protein</fullName>
    </submittedName>
</protein>
<dbReference type="Proteomes" id="UP000594262">
    <property type="component" value="Unplaced"/>
</dbReference>
<feature type="region of interest" description="Disordered" evidence="1">
    <location>
        <begin position="181"/>
        <end position="214"/>
    </location>
</feature>
<feature type="compositionally biased region" description="Low complexity" evidence="1">
    <location>
        <begin position="193"/>
        <end position="207"/>
    </location>
</feature>
<evidence type="ECO:0000313" key="4">
    <source>
        <dbReference type="Proteomes" id="UP000594262"/>
    </source>
</evidence>
<dbReference type="RefSeq" id="XP_066918180.1">
    <property type="nucleotide sequence ID" value="XM_067062079.1"/>
</dbReference>
<accession>A0A7M6DQT8</accession>
<sequence>MYIYNSLPIIFTLPIAFYFHTHPPPSKFHQAQNVDTHLNGQHRFKLQNDLLSQLLEKTFGREGRLNLFLFDKMTQKFHSLNKGKMLDLWWIVTAFTSHTLFALASLFIYEHTVLGVCCKIVVRKMSRSSKLLLMVTRKALNRENILQRADSMSSTNEDELDLFVECEETFENRLVAREESIPKANHKDEKMLENNSDPLSSNDSNESMQVEKRKDSGVIVPNASIGTMVSNVDLVEKSTETTTEELISAANMIVLNSTLAYGIESSPEKFKRFLHERNEDVDRLGISFDEGYLDESDTDLSNENDRSRLMDIFDLSSLGETVMEKISLLV</sequence>
<keyword evidence="4" id="KW-1185">Reference proteome</keyword>
<evidence type="ECO:0000256" key="1">
    <source>
        <dbReference type="SAM" id="MobiDB-lite"/>
    </source>
</evidence>
<dbReference type="OrthoDB" id="10669123at2759"/>
<organism evidence="3 4">
    <name type="scientific">Clytia hemisphaerica</name>
    <dbReference type="NCBI Taxonomy" id="252671"/>
    <lineage>
        <taxon>Eukaryota</taxon>
        <taxon>Metazoa</taxon>
        <taxon>Cnidaria</taxon>
        <taxon>Hydrozoa</taxon>
        <taxon>Hydroidolina</taxon>
        <taxon>Leptothecata</taxon>
        <taxon>Obeliida</taxon>
        <taxon>Clytiidae</taxon>
        <taxon>Clytia</taxon>
    </lineage>
</organism>
<dbReference type="AlphaFoldDB" id="A0A7M6DQT8"/>